<keyword evidence="7 9" id="KW-0503">Monooxygenase</keyword>
<dbReference type="Gene3D" id="1.10.630.10">
    <property type="entry name" value="Cytochrome P450"/>
    <property type="match status" value="1"/>
</dbReference>
<dbReference type="InterPro" id="IPR036396">
    <property type="entry name" value="Cyt_P450_sf"/>
</dbReference>
<dbReference type="Proteomes" id="UP000521943">
    <property type="component" value="Unassembled WGS sequence"/>
</dbReference>
<evidence type="ECO:0000313" key="12">
    <source>
        <dbReference type="Proteomes" id="UP000521943"/>
    </source>
</evidence>
<organism evidence="11 12">
    <name type="scientific">Ephemerocybe angulata</name>
    <dbReference type="NCBI Taxonomy" id="980116"/>
    <lineage>
        <taxon>Eukaryota</taxon>
        <taxon>Fungi</taxon>
        <taxon>Dikarya</taxon>
        <taxon>Basidiomycota</taxon>
        <taxon>Agaricomycotina</taxon>
        <taxon>Agaricomycetes</taxon>
        <taxon>Agaricomycetidae</taxon>
        <taxon>Agaricales</taxon>
        <taxon>Agaricineae</taxon>
        <taxon>Psathyrellaceae</taxon>
        <taxon>Ephemerocybe</taxon>
    </lineage>
</organism>
<keyword evidence="4 8" id="KW-0479">Metal-binding</keyword>
<dbReference type="InterPro" id="IPR002401">
    <property type="entry name" value="Cyt_P450_E_grp-I"/>
</dbReference>
<keyword evidence="3 8" id="KW-0349">Heme</keyword>
<evidence type="ECO:0000256" key="9">
    <source>
        <dbReference type="RuleBase" id="RU000461"/>
    </source>
</evidence>
<dbReference type="PRINTS" id="PR00463">
    <property type="entry name" value="EP450I"/>
</dbReference>
<dbReference type="InterPro" id="IPR001128">
    <property type="entry name" value="Cyt_P450"/>
</dbReference>
<proteinExistence type="inferred from homology"/>
<dbReference type="GO" id="GO:0004497">
    <property type="term" value="F:monooxygenase activity"/>
    <property type="evidence" value="ECO:0007669"/>
    <property type="project" value="UniProtKB-KW"/>
</dbReference>
<keyword evidence="10" id="KW-0472">Membrane</keyword>
<keyword evidence="10" id="KW-1133">Transmembrane helix</keyword>
<evidence type="ECO:0000256" key="6">
    <source>
        <dbReference type="ARBA" id="ARBA00023004"/>
    </source>
</evidence>
<protein>
    <submittedName>
        <fullName evidence="11">Cytochrome P450 monooxygenase pc-1</fullName>
    </submittedName>
</protein>
<dbReference type="InterPro" id="IPR047146">
    <property type="entry name" value="Cyt_P450_E_CYP52_fungi"/>
</dbReference>
<dbReference type="InterPro" id="IPR017972">
    <property type="entry name" value="Cyt_P450_CS"/>
</dbReference>
<dbReference type="PANTHER" id="PTHR24287">
    <property type="entry name" value="P450, PUTATIVE (EUROFUNG)-RELATED"/>
    <property type="match status" value="1"/>
</dbReference>
<evidence type="ECO:0000256" key="4">
    <source>
        <dbReference type="ARBA" id="ARBA00022723"/>
    </source>
</evidence>
<evidence type="ECO:0000313" key="11">
    <source>
        <dbReference type="EMBL" id="KAF6756225.1"/>
    </source>
</evidence>
<sequence length="596" mass="67512">MPFLTPGLAFLGRGLTYFTVYMGSAYYAITTIASGHGVEVPAWAVISGAIVAAPVFGRLYVFIRYQRQKRRAAALGARVFPKAVGAWPGNLDILKDSLKNLEIGYPGDGLEKTTDIVGYAFNLDIMYSDLVFTACPEHLKAMLASDFQNYVKGERFQEGMGSVLGTGVFNSDGDMWKFHRSITRPVFTRDRIADFDLFDRHSDQVLVKLKERLREGHAIDFQDLMLRFTIDTATEFLFGNCVHALSAGLPYPPKAAYVPPQQQDPAGRIADEFSAAFLRSQEIISVRERSGWLWPLSEIWEDKTIKPMKVVNAYLEPIIHEAVERRKNTLPNEDKQAEKESEDNQTLLNSLMDATMDPRVLRDEILNIMIAGRDTTAATLTFAVYLLSQHPTVFQRLRSEILEKIGPNRRPSFEDLKELKYLRAVLNETLRLFPVVPFNVRESINEAVWPSPDPSKKPLYVPPGTKTAYSVFVMHRRTDLWGPDAEEYDPDRFLDDRLKKYLVKNSFIFLPFNAGPRICLGQQFAYNEMSFMMIRLLQTFSEFTLDLASGPDEATPPAVWGAAPGRKATEKVWPKMHLTMYANGGLWIKMKESDSV</sequence>
<evidence type="ECO:0000256" key="2">
    <source>
        <dbReference type="ARBA" id="ARBA00010617"/>
    </source>
</evidence>
<accession>A0A8H6HZP3</accession>
<gene>
    <name evidence="11" type="ORF">DFP72DRAFT_894940</name>
</gene>
<comment type="similarity">
    <text evidence="2 9">Belongs to the cytochrome P450 family.</text>
</comment>
<comment type="caution">
    <text evidence="11">The sequence shown here is derived from an EMBL/GenBank/DDBJ whole genome shotgun (WGS) entry which is preliminary data.</text>
</comment>
<name>A0A8H6HZP3_9AGAR</name>
<keyword evidence="12" id="KW-1185">Reference proteome</keyword>
<evidence type="ECO:0000256" key="10">
    <source>
        <dbReference type="SAM" id="Phobius"/>
    </source>
</evidence>
<keyword evidence="5 9" id="KW-0560">Oxidoreductase</keyword>
<dbReference type="GO" id="GO:0020037">
    <property type="term" value="F:heme binding"/>
    <property type="evidence" value="ECO:0007669"/>
    <property type="project" value="InterPro"/>
</dbReference>
<keyword evidence="10" id="KW-0812">Transmembrane</keyword>
<evidence type="ECO:0000256" key="3">
    <source>
        <dbReference type="ARBA" id="ARBA00022617"/>
    </source>
</evidence>
<dbReference type="AlphaFoldDB" id="A0A8H6HZP3"/>
<dbReference type="GO" id="GO:0016705">
    <property type="term" value="F:oxidoreductase activity, acting on paired donors, with incorporation or reduction of molecular oxygen"/>
    <property type="evidence" value="ECO:0007669"/>
    <property type="project" value="InterPro"/>
</dbReference>
<feature type="binding site" description="axial binding residue" evidence="8">
    <location>
        <position position="519"/>
    </location>
    <ligand>
        <name>heme</name>
        <dbReference type="ChEBI" id="CHEBI:30413"/>
    </ligand>
    <ligandPart>
        <name>Fe</name>
        <dbReference type="ChEBI" id="CHEBI:18248"/>
    </ligandPart>
</feature>
<dbReference type="PRINTS" id="PR00385">
    <property type="entry name" value="P450"/>
</dbReference>
<dbReference type="CDD" id="cd11063">
    <property type="entry name" value="CYP52"/>
    <property type="match status" value="1"/>
</dbReference>
<dbReference type="EMBL" id="JACGCI010000027">
    <property type="protein sequence ID" value="KAF6756225.1"/>
    <property type="molecule type" value="Genomic_DNA"/>
</dbReference>
<keyword evidence="6 8" id="KW-0408">Iron</keyword>
<evidence type="ECO:0000256" key="5">
    <source>
        <dbReference type="ARBA" id="ARBA00023002"/>
    </source>
</evidence>
<comment type="cofactor">
    <cofactor evidence="1 8">
        <name>heme</name>
        <dbReference type="ChEBI" id="CHEBI:30413"/>
    </cofactor>
</comment>
<dbReference type="PANTHER" id="PTHR24287:SF1">
    <property type="entry name" value="P450, PUTATIVE (EUROFUNG)-RELATED"/>
    <property type="match status" value="1"/>
</dbReference>
<dbReference type="GO" id="GO:0005506">
    <property type="term" value="F:iron ion binding"/>
    <property type="evidence" value="ECO:0007669"/>
    <property type="project" value="InterPro"/>
</dbReference>
<dbReference type="SUPFAM" id="SSF48264">
    <property type="entry name" value="Cytochrome P450"/>
    <property type="match status" value="1"/>
</dbReference>
<dbReference type="PROSITE" id="PS00086">
    <property type="entry name" value="CYTOCHROME_P450"/>
    <property type="match status" value="1"/>
</dbReference>
<feature type="transmembrane region" description="Helical" evidence="10">
    <location>
        <begin position="40"/>
        <end position="61"/>
    </location>
</feature>
<dbReference type="OrthoDB" id="1470350at2759"/>
<evidence type="ECO:0000256" key="1">
    <source>
        <dbReference type="ARBA" id="ARBA00001971"/>
    </source>
</evidence>
<evidence type="ECO:0000256" key="7">
    <source>
        <dbReference type="ARBA" id="ARBA00023033"/>
    </source>
</evidence>
<dbReference type="Pfam" id="PF00067">
    <property type="entry name" value="p450"/>
    <property type="match status" value="1"/>
</dbReference>
<reference evidence="11 12" key="1">
    <citation type="submission" date="2020-07" db="EMBL/GenBank/DDBJ databases">
        <title>Comparative genomics of pyrophilous fungi reveals a link between fire events and developmental genes.</title>
        <authorList>
            <consortium name="DOE Joint Genome Institute"/>
            <person name="Steindorff A.S."/>
            <person name="Carver A."/>
            <person name="Calhoun S."/>
            <person name="Stillman K."/>
            <person name="Liu H."/>
            <person name="Lipzen A."/>
            <person name="Pangilinan J."/>
            <person name="Labutti K."/>
            <person name="Bruns T.D."/>
            <person name="Grigoriev I.V."/>
        </authorList>
    </citation>
    <scope>NUCLEOTIDE SEQUENCE [LARGE SCALE GENOMIC DNA]</scope>
    <source>
        <strain evidence="11 12">CBS 144469</strain>
    </source>
</reference>
<evidence type="ECO:0000256" key="8">
    <source>
        <dbReference type="PIRSR" id="PIRSR602401-1"/>
    </source>
</evidence>